<evidence type="ECO:0000256" key="3">
    <source>
        <dbReference type="ARBA" id="ARBA00022705"/>
    </source>
</evidence>
<dbReference type="PANTHER" id="PTHR22768">
    <property type="entry name" value="DNA REPLICATION COMPLEX GINS PROTEIN PSF3"/>
    <property type="match status" value="1"/>
</dbReference>
<keyword evidence="4" id="KW-0539">Nucleus</keyword>
<reference evidence="7" key="2">
    <citation type="submission" date="2023-04" db="EMBL/GenBank/DDBJ databases">
        <authorList>
            <person name="Bruccoleri R.E."/>
            <person name="Oakeley E.J."/>
            <person name="Faust A.-M."/>
            <person name="Dessus-Babus S."/>
            <person name="Altorfer M."/>
            <person name="Burckhardt D."/>
            <person name="Oertli M."/>
            <person name="Naumann U."/>
            <person name="Petersen F."/>
            <person name="Wong J."/>
        </authorList>
    </citation>
    <scope>NUCLEOTIDE SEQUENCE</scope>
    <source>
        <strain evidence="7">GSM-AAB239-AS_SAM_17_03QT</strain>
        <tissue evidence="7">Leaf</tissue>
    </source>
</reference>
<evidence type="ECO:0000313" key="9">
    <source>
        <dbReference type="EMBL" id="KAJ6854361.1"/>
    </source>
</evidence>
<dbReference type="EMBL" id="JANAVB010000053">
    <property type="protein sequence ID" value="KAJ6854361.1"/>
    <property type="molecule type" value="Genomic_DNA"/>
</dbReference>
<sequence>MSRFYDIDDILVEEESLTNIFQVGVNGVGLLDPSAETNSVEKGAKVDLPVWLAHELYLRRAALFNVPACFSQKTRKEIQADAACVDLRFRSPYFYELGCKIAPQVADKTIGSFLLYTFDNRYKEILCKAHSTPVATVPKLLNRLTKEETNLFEAARSSMVAFRKWREGGSRLERASVLGRKRKSNIPIPQPSTP</sequence>
<evidence type="ECO:0000256" key="4">
    <source>
        <dbReference type="ARBA" id="ARBA00023242"/>
    </source>
</evidence>
<feature type="domain" description="DNA replication complex GINS protein PSF3 N-terminal" evidence="6">
    <location>
        <begin position="5"/>
        <end position="57"/>
    </location>
</feature>
<dbReference type="Proteomes" id="UP001140949">
    <property type="component" value="Unassembled WGS sequence"/>
</dbReference>
<evidence type="ECO:0000313" key="7">
    <source>
        <dbReference type="EMBL" id="KAJ6808085.1"/>
    </source>
</evidence>
<dbReference type="Pfam" id="PF22466">
    <property type="entry name" value="PSF3_N"/>
    <property type="match status" value="1"/>
</dbReference>
<feature type="domain" description="GINS subunit" evidence="5">
    <location>
        <begin position="70"/>
        <end position="165"/>
    </location>
</feature>
<dbReference type="PANTHER" id="PTHR22768:SF0">
    <property type="entry name" value="DNA REPLICATION COMPLEX GINS PROTEIN PSF3"/>
    <property type="match status" value="1"/>
</dbReference>
<dbReference type="GO" id="GO:0000811">
    <property type="term" value="C:GINS complex"/>
    <property type="evidence" value="ECO:0007669"/>
    <property type="project" value="TreeGrafter"/>
</dbReference>
<dbReference type="AlphaFoldDB" id="A0AAX6EWC0"/>
<name>A0AAX6EWC0_IRIPA</name>
<evidence type="ECO:0000256" key="2">
    <source>
        <dbReference type="ARBA" id="ARBA00006343"/>
    </source>
</evidence>
<organism evidence="7 10">
    <name type="scientific">Iris pallida</name>
    <name type="common">Sweet iris</name>
    <dbReference type="NCBI Taxonomy" id="29817"/>
    <lineage>
        <taxon>Eukaryota</taxon>
        <taxon>Viridiplantae</taxon>
        <taxon>Streptophyta</taxon>
        <taxon>Embryophyta</taxon>
        <taxon>Tracheophyta</taxon>
        <taxon>Spermatophyta</taxon>
        <taxon>Magnoliopsida</taxon>
        <taxon>Liliopsida</taxon>
        <taxon>Asparagales</taxon>
        <taxon>Iridaceae</taxon>
        <taxon>Iridoideae</taxon>
        <taxon>Irideae</taxon>
        <taxon>Iris</taxon>
    </lineage>
</organism>
<dbReference type="InterPro" id="IPR036224">
    <property type="entry name" value="GINS_bundle-like_dom_sf"/>
</dbReference>
<dbReference type="InterPro" id="IPR021151">
    <property type="entry name" value="GINS_A"/>
</dbReference>
<comment type="caution">
    <text evidence="7">The sequence shown here is derived from an EMBL/GenBank/DDBJ whole genome shotgun (WGS) entry which is preliminary data.</text>
</comment>
<comment type="similarity">
    <text evidence="2">Belongs to the GINS3/PSF3 family.</text>
</comment>
<dbReference type="Gene3D" id="1.20.58.2050">
    <property type="match status" value="1"/>
</dbReference>
<dbReference type="EMBL" id="JANAVB010028620">
    <property type="protein sequence ID" value="KAJ6815691.1"/>
    <property type="molecule type" value="Genomic_DNA"/>
</dbReference>
<comment type="subcellular location">
    <subcellularLocation>
        <location evidence="1">Nucleus</location>
    </subcellularLocation>
</comment>
<evidence type="ECO:0000256" key="1">
    <source>
        <dbReference type="ARBA" id="ARBA00004123"/>
    </source>
</evidence>
<dbReference type="Pfam" id="PF05916">
    <property type="entry name" value="Sld5"/>
    <property type="match status" value="1"/>
</dbReference>
<dbReference type="InterPro" id="IPR010492">
    <property type="entry name" value="GINS_Psf3"/>
</dbReference>
<protein>
    <submittedName>
        <fullName evidence="7">DNA replication complex GINS protein PSF3</fullName>
    </submittedName>
</protein>
<dbReference type="GO" id="GO:1902975">
    <property type="term" value="P:mitotic DNA replication initiation"/>
    <property type="evidence" value="ECO:0007669"/>
    <property type="project" value="TreeGrafter"/>
</dbReference>
<evidence type="ECO:0000259" key="6">
    <source>
        <dbReference type="Pfam" id="PF22466"/>
    </source>
</evidence>
<dbReference type="CDD" id="cd21693">
    <property type="entry name" value="GINS_B_Psf3"/>
    <property type="match status" value="1"/>
</dbReference>
<evidence type="ECO:0000313" key="8">
    <source>
        <dbReference type="EMBL" id="KAJ6815691.1"/>
    </source>
</evidence>
<keyword evidence="10" id="KW-1185">Reference proteome</keyword>
<gene>
    <name evidence="9" type="ORF">M6B38_101325</name>
    <name evidence="8" type="ORF">M6B38_132480</name>
    <name evidence="7" type="ORF">M6B38_168380</name>
</gene>
<dbReference type="InterPro" id="IPR055221">
    <property type="entry name" value="PSF3_N"/>
</dbReference>
<reference evidence="7" key="1">
    <citation type="journal article" date="2023" name="GigaByte">
        <title>Genome assembly of the bearded iris, Iris pallida Lam.</title>
        <authorList>
            <person name="Bruccoleri R.E."/>
            <person name="Oakeley E.J."/>
            <person name="Faust A.M.E."/>
            <person name="Altorfer M."/>
            <person name="Dessus-Babus S."/>
            <person name="Burckhardt D."/>
            <person name="Oertli M."/>
            <person name="Naumann U."/>
            <person name="Petersen F."/>
            <person name="Wong J."/>
        </authorList>
    </citation>
    <scope>NUCLEOTIDE SEQUENCE</scope>
    <source>
        <strain evidence="7">GSM-AAB239-AS_SAM_17_03QT</strain>
    </source>
</reference>
<dbReference type="SUPFAM" id="SSF160059">
    <property type="entry name" value="PriA/YqbF domain"/>
    <property type="match status" value="1"/>
</dbReference>
<evidence type="ECO:0000313" key="10">
    <source>
        <dbReference type="Proteomes" id="UP001140949"/>
    </source>
</evidence>
<dbReference type="SUPFAM" id="SSF158573">
    <property type="entry name" value="GINS helical bundle-like"/>
    <property type="match status" value="1"/>
</dbReference>
<dbReference type="EMBL" id="JANAVB010033617">
    <property type="protein sequence ID" value="KAJ6808085.1"/>
    <property type="molecule type" value="Genomic_DNA"/>
</dbReference>
<proteinExistence type="inferred from homology"/>
<keyword evidence="3" id="KW-0235">DNA replication</keyword>
<dbReference type="InterPro" id="IPR038437">
    <property type="entry name" value="GINS_Psf3_sf"/>
</dbReference>
<dbReference type="CDD" id="cd11713">
    <property type="entry name" value="GINS_A_psf3"/>
    <property type="match status" value="1"/>
</dbReference>
<accession>A0AAX6EWC0</accession>
<evidence type="ECO:0000259" key="5">
    <source>
        <dbReference type="Pfam" id="PF05916"/>
    </source>
</evidence>